<dbReference type="Proteomes" id="UP000229523">
    <property type="component" value="Unassembled WGS sequence"/>
</dbReference>
<feature type="chain" id="PRO_5030047515" description="Lipoprotein" evidence="1">
    <location>
        <begin position="20"/>
        <end position="257"/>
    </location>
</feature>
<accession>A0A2G5NVD9</accession>
<evidence type="ECO:0000256" key="1">
    <source>
        <dbReference type="SAM" id="SignalP"/>
    </source>
</evidence>
<keyword evidence="3" id="KW-1185">Reference proteome</keyword>
<evidence type="ECO:0008006" key="4">
    <source>
        <dbReference type="Google" id="ProtNLM"/>
    </source>
</evidence>
<dbReference type="EMBL" id="MJBI02000008">
    <property type="protein sequence ID" value="RAI79407.1"/>
    <property type="molecule type" value="Genomic_DNA"/>
</dbReference>
<evidence type="ECO:0000313" key="2">
    <source>
        <dbReference type="EMBL" id="RAI79407.1"/>
    </source>
</evidence>
<feature type="signal peptide" evidence="1">
    <location>
        <begin position="1"/>
        <end position="19"/>
    </location>
</feature>
<dbReference type="PROSITE" id="PS51257">
    <property type="entry name" value="PROKAR_LIPOPROTEIN"/>
    <property type="match status" value="1"/>
</dbReference>
<sequence length="257" mass="29235">MKKLTVFFIILTLIITGCAAPQEKKKPLTKDQIIARMQKNIKATDSISLDATNKTTISYDKFTTKFTQDTASQFDTINKSALLIKADSNNTKYPVKSVIFNMDEGNIEAFPEPQYLNYRARNADIQYFSSVQSNMVNLTDIVQNVVKKEVDNIKTTDSRIQYQGNSQNLKHLFDYGVDFSSMNQVSTFNDLTDIKIQSGSFDVELSPVKKLPKTMSFDIKVNAKIKNKPVTILMTQETHYKNFNKTNVAMYKADEID</sequence>
<comment type="caution">
    <text evidence="2">The sequence shown here is derived from an EMBL/GenBank/DDBJ whole genome shotgun (WGS) entry which is preliminary data.</text>
</comment>
<reference evidence="2 3" key="1">
    <citation type="journal article" date="2018" name="Front. Microbiol.">
        <title>Description and Comparative Genomics of Macrococcus caseolyticus subsp. hominis subsp. nov., Macrococcus goetzii sp. nov., Macrococcus epidermidis sp. nov., and Macrococcus bohemicus sp. nov., Novel Macrococci From Human Clinical Material With Virulence Potential and Suspected Uptake of Foreign DNA by Natural Transformation.</title>
        <authorList>
            <person name="Maslanova I."/>
            <person name="Wertheimer Z."/>
            <person name="Sedlacek I."/>
            <person name="Svec P."/>
            <person name="Indrakova A."/>
            <person name="Kovarovic V."/>
            <person name="Schumann P."/>
            <person name="Sproer C."/>
            <person name="Kralova S."/>
            <person name="Sedo O."/>
            <person name="Kristofova L."/>
            <person name="Vrbovska V."/>
            <person name="Fuzik T."/>
            <person name="Petras P."/>
            <person name="Zdrahal Z."/>
            <person name="Ruzickova V."/>
            <person name="Doskar J."/>
            <person name="Pantucek R."/>
        </authorList>
    </citation>
    <scope>NUCLEOTIDE SEQUENCE [LARGE SCALE GENOMIC DNA]</scope>
    <source>
        <strain evidence="2 3">CCM 4927</strain>
    </source>
</reference>
<dbReference type="AlphaFoldDB" id="A0A2G5NVD9"/>
<organism evidence="2 3">
    <name type="scientific">Macrococcoides goetzii</name>
    <dbReference type="NCBI Taxonomy" id="1891097"/>
    <lineage>
        <taxon>Bacteria</taxon>
        <taxon>Bacillati</taxon>
        <taxon>Bacillota</taxon>
        <taxon>Bacilli</taxon>
        <taxon>Bacillales</taxon>
        <taxon>Staphylococcaceae</taxon>
        <taxon>Macrococcoides</taxon>
    </lineage>
</organism>
<dbReference type="RefSeq" id="WP_099576733.1">
    <property type="nucleotide sequence ID" value="NZ_MJBI02000008.1"/>
</dbReference>
<keyword evidence="1" id="KW-0732">Signal</keyword>
<name>A0A2G5NVD9_9STAP</name>
<protein>
    <recommendedName>
        <fullName evidence="4">Lipoprotein</fullName>
    </recommendedName>
</protein>
<proteinExistence type="predicted"/>
<gene>
    <name evidence="2" type="ORF">BFS35_011755</name>
</gene>
<evidence type="ECO:0000313" key="3">
    <source>
        <dbReference type="Proteomes" id="UP000229523"/>
    </source>
</evidence>